<dbReference type="eggNOG" id="COG3795">
    <property type="taxonomic scope" value="Bacteria"/>
</dbReference>
<evidence type="ECO:0000313" key="4">
    <source>
        <dbReference type="Proteomes" id="UP000019277"/>
    </source>
</evidence>
<dbReference type="Pfam" id="PF03795">
    <property type="entry name" value="YCII"/>
    <property type="match status" value="1"/>
</dbReference>
<proteinExistence type="inferred from homology"/>
<evidence type="ECO:0000259" key="2">
    <source>
        <dbReference type="Pfam" id="PF03795"/>
    </source>
</evidence>
<dbReference type="PANTHER" id="PTHR35174">
    <property type="entry name" value="BLL7171 PROTEIN-RELATED"/>
    <property type="match status" value="1"/>
</dbReference>
<dbReference type="InterPro" id="IPR005545">
    <property type="entry name" value="YCII"/>
</dbReference>
<accession>W7J822</accession>
<reference evidence="3 4" key="1">
    <citation type="journal article" date="2014" name="Genome Announc.">
        <title>Draft Genome Sequence of the Antitrypanosomally Active Sponge-Associated Bacterium Actinokineospora sp. Strain EG49.</title>
        <authorList>
            <person name="Harjes J."/>
            <person name="Ryu T."/>
            <person name="Abdelmohsen U.R."/>
            <person name="Moitinho-Silva L."/>
            <person name="Horn H."/>
            <person name="Ravasi T."/>
            <person name="Hentschel U."/>
        </authorList>
    </citation>
    <scope>NUCLEOTIDE SEQUENCE [LARGE SCALE GENOMIC DNA]</scope>
    <source>
        <strain evidence="3 4">EG49</strain>
    </source>
</reference>
<comment type="similarity">
    <text evidence="1">Belongs to the YciI family.</text>
</comment>
<evidence type="ECO:0000313" key="3">
    <source>
        <dbReference type="EMBL" id="EWC62174.1"/>
    </source>
</evidence>
<comment type="caution">
    <text evidence="3">The sequence shown here is derived from an EMBL/GenBank/DDBJ whole genome shotgun (WGS) entry which is preliminary data.</text>
</comment>
<dbReference type="AlphaFoldDB" id="W7J822"/>
<organism evidence="3 4">
    <name type="scientific">Actinokineospora spheciospongiae</name>
    <dbReference type="NCBI Taxonomy" id="909613"/>
    <lineage>
        <taxon>Bacteria</taxon>
        <taxon>Bacillati</taxon>
        <taxon>Actinomycetota</taxon>
        <taxon>Actinomycetes</taxon>
        <taxon>Pseudonocardiales</taxon>
        <taxon>Pseudonocardiaceae</taxon>
        <taxon>Actinokineospora</taxon>
    </lineage>
</organism>
<accession>A0A8E3BIK3</accession>
<sequence length="117" mass="12808">MPRFMMMHKMTPDVEAGVPPTPELMQRMGAFIQEAVDAGVLLAGEGLRETKEATRVVVKDGEATVTDGPFAETKELIAGFAIMQLPDRAEAVQWALRFADVLGHDIEMDVRLVVEAP</sequence>
<dbReference type="Proteomes" id="UP000019277">
    <property type="component" value="Unassembled WGS sequence"/>
</dbReference>
<name>W7J822_9PSEU</name>
<dbReference type="STRING" id="909613.UO65_2540"/>
<protein>
    <recommendedName>
        <fullName evidence="2">YCII-related domain-containing protein</fullName>
    </recommendedName>
</protein>
<dbReference type="SUPFAM" id="SSF54909">
    <property type="entry name" value="Dimeric alpha+beta barrel"/>
    <property type="match status" value="1"/>
</dbReference>
<evidence type="ECO:0000256" key="1">
    <source>
        <dbReference type="ARBA" id="ARBA00007689"/>
    </source>
</evidence>
<dbReference type="EMBL" id="AYXG01000087">
    <property type="protein sequence ID" value="EWC62174.1"/>
    <property type="molecule type" value="Genomic_DNA"/>
</dbReference>
<keyword evidence="4" id="KW-1185">Reference proteome</keyword>
<dbReference type="InterPro" id="IPR011008">
    <property type="entry name" value="Dimeric_a/b-barrel"/>
</dbReference>
<dbReference type="RefSeq" id="WP_035281913.1">
    <property type="nucleotide sequence ID" value="NZ_AYXG01000087.1"/>
</dbReference>
<feature type="domain" description="YCII-related" evidence="2">
    <location>
        <begin position="3"/>
        <end position="95"/>
    </location>
</feature>
<gene>
    <name evidence="3" type="ORF">UO65_2540</name>
</gene>
<dbReference type="Gene3D" id="3.30.70.1060">
    <property type="entry name" value="Dimeric alpha+beta barrel"/>
    <property type="match status" value="1"/>
</dbReference>